<dbReference type="InterPro" id="IPR015421">
    <property type="entry name" value="PyrdxlP-dep_Trfase_major"/>
</dbReference>
<keyword evidence="2 3" id="KW-0663">Pyridoxal phosphate</keyword>
<gene>
    <name evidence="4" type="ORF">ES674_04540</name>
</gene>
<dbReference type="Proteomes" id="UP000323720">
    <property type="component" value="Unassembled WGS sequence"/>
</dbReference>
<dbReference type="InterPro" id="IPR015424">
    <property type="entry name" value="PyrdxlP-dep_Trfase"/>
</dbReference>
<accession>A0A5D0RDP3</accession>
<dbReference type="EMBL" id="VSKK01000001">
    <property type="protein sequence ID" value="TYB79051.1"/>
    <property type="molecule type" value="Genomic_DNA"/>
</dbReference>
<feature type="active site" description="Proton acceptor" evidence="1">
    <location>
        <position position="201"/>
    </location>
</feature>
<dbReference type="Pfam" id="PF01041">
    <property type="entry name" value="DegT_DnrJ_EryC1"/>
    <property type="match status" value="1"/>
</dbReference>
<evidence type="ECO:0000256" key="3">
    <source>
        <dbReference type="RuleBase" id="RU004508"/>
    </source>
</evidence>
<dbReference type="InterPro" id="IPR000653">
    <property type="entry name" value="DegT/StrS_aminotransferase"/>
</dbReference>
<protein>
    <submittedName>
        <fullName evidence="4">LegC family aminotransferase</fullName>
    </submittedName>
</protein>
<dbReference type="OrthoDB" id="9804264at2"/>
<sequence length="382" mass="42444">MIPLSIPKLNGNEWKYVQDCLNTGWISSAGSYVNQFEDMVAKYAGAKYGVACMNGTAGLHIAQILLGVTENDHVIAPNITFIATLNAIKYTGAQPILIDVDANNWQMDLDLLEQYLETQTETQTRDTETCRVDKSTNKRVRAIMPVHVLGNIGDMERMVQLAKTYHLDIIEDSTEALGSTFKNKHAGTFGSIGVFSFNGNKIISTGGGGVIVTDDEALANKARHLTTQAKVSAMDYIHDEIGFNYRLVNVLAAIGVAQMEQFPGILKDKRAMDVYYREHLQGVGDIAFQAIPEGAQPNGWLFTFSTSRMRELLAYLNENGVQSRPFWMPMNQLEMFKHDIYITKNDVSASVYETSISIPSSAGITQEQLETVVRTIKAFYEE</sequence>
<organism evidence="4 5">
    <name type="scientific">Bizionia myxarmorum</name>
    <dbReference type="NCBI Taxonomy" id="291186"/>
    <lineage>
        <taxon>Bacteria</taxon>
        <taxon>Pseudomonadati</taxon>
        <taxon>Bacteroidota</taxon>
        <taxon>Flavobacteriia</taxon>
        <taxon>Flavobacteriales</taxon>
        <taxon>Flavobacteriaceae</taxon>
        <taxon>Bizionia</taxon>
    </lineage>
</organism>
<proteinExistence type="inferred from homology"/>
<dbReference type="PIRSF" id="PIRSF000390">
    <property type="entry name" value="PLP_StrS"/>
    <property type="match status" value="1"/>
</dbReference>
<dbReference type="GO" id="GO:0000271">
    <property type="term" value="P:polysaccharide biosynthetic process"/>
    <property type="evidence" value="ECO:0007669"/>
    <property type="project" value="TreeGrafter"/>
</dbReference>
<dbReference type="CDD" id="cd00616">
    <property type="entry name" value="AHBA_syn"/>
    <property type="match status" value="1"/>
</dbReference>
<dbReference type="NCBIfam" id="TIGR04181">
    <property type="entry name" value="NHT_00031"/>
    <property type="match status" value="1"/>
</dbReference>
<dbReference type="RefSeq" id="WP_148402787.1">
    <property type="nucleotide sequence ID" value="NZ_VSKK01000001.1"/>
</dbReference>
<evidence type="ECO:0000313" key="4">
    <source>
        <dbReference type="EMBL" id="TYB79051.1"/>
    </source>
</evidence>
<evidence type="ECO:0000256" key="1">
    <source>
        <dbReference type="PIRSR" id="PIRSR000390-1"/>
    </source>
</evidence>
<dbReference type="AlphaFoldDB" id="A0A5D0RDP3"/>
<feature type="modified residue" description="N6-(pyridoxal phosphate)lysine" evidence="2">
    <location>
        <position position="201"/>
    </location>
</feature>
<comment type="similarity">
    <text evidence="3">Belongs to the DegT/DnrJ/EryC1 family.</text>
</comment>
<comment type="caution">
    <text evidence="4">The sequence shown here is derived from an EMBL/GenBank/DDBJ whole genome shotgun (WGS) entry which is preliminary data.</text>
</comment>
<name>A0A5D0RDP3_9FLAO</name>
<dbReference type="InterPro" id="IPR026385">
    <property type="entry name" value="LegC-like"/>
</dbReference>
<reference evidence="4 5" key="1">
    <citation type="submission" date="2019-08" db="EMBL/GenBank/DDBJ databases">
        <title>Genomes of Antarctic Bizionia species.</title>
        <authorList>
            <person name="Bowman J.P."/>
        </authorList>
    </citation>
    <scope>NUCLEOTIDE SEQUENCE [LARGE SCALE GENOMIC DNA]</scope>
    <source>
        <strain evidence="4 5">ADA-4</strain>
    </source>
</reference>
<dbReference type="GO" id="GO:0030170">
    <property type="term" value="F:pyridoxal phosphate binding"/>
    <property type="evidence" value="ECO:0007669"/>
    <property type="project" value="TreeGrafter"/>
</dbReference>
<dbReference type="SUPFAM" id="SSF53383">
    <property type="entry name" value="PLP-dependent transferases"/>
    <property type="match status" value="1"/>
</dbReference>
<dbReference type="PANTHER" id="PTHR30244">
    <property type="entry name" value="TRANSAMINASE"/>
    <property type="match status" value="1"/>
</dbReference>
<dbReference type="PANTHER" id="PTHR30244:SF30">
    <property type="entry name" value="BLR5990 PROTEIN"/>
    <property type="match status" value="1"/>
</dbReference>
<keyword evidence="5" id="KW-1185">Reference proteome</keyword>
<evidence type="ECO:0000256" key="2">
    <source>
        <dbReference type="PIRSR" id="PIRSR000390-2"/>
    </source>
</evidence>
<keyword evidence="4" id="KW-0032">Aminotransferase</keyword>
<dbReference type="Gene3D" id="3.90.1150.10">
    <property type="entry name" value="Aspartate Aminotransferase, domain 1"/>
    <property type="match status" value="1"/>
</dbReference>
<evidence type="ECO:0000313" key="5">
    <source>
        <dbReference type="Proteomes" id="UP000323720"/>
    </source>
</evidence>
<dbReference type="GO" id="GO:0008483">
    <property type="term" value="F:transaminase activity"/>
    <property type="evidence" value="ECO:0007669"/>
    <property type="project" value="UniProtKB-KW"/>
</dbReference>
<keyword evidence="4" id="KW-0808">Transferase</keyword>
<dbReference type="InterPro" id="IPR015422">
    <property type="entry name" value="PyrdxlP-dep_Trfase_small"/>
</dbReference>
<dbReference type="Gene3D" id="3.40.640.10">
    <property type="entry name" value="Type I PLP-dependent aspartate aminotransferase-like (Major domain)"/>
    <property type="match status" value="1"/>
</dbReference>